<evidence type="ECO:0008006" key="4">
    <source>
        <dbReference type="Google" id="ProtNLM"/>
    </source>
</evidence>
<organism evidence="2 3">
    <name type="scientific">Taibaiella soli</name>
    <dbReference type="NCBI Taxonomy" id="1649169"/>
    <lineage>
        <taxon>Bacteria</taxon>
        <taxon>Pseudomonadati</taxon>
        <taxon>Bacteroidota</taxon>
        <taxon>Chitinophagia</taxon>
        <taxon>Chitinophagales</taxon>
        <taxon>Chitinophagaceae</taxon>
        <taxon>Taibaiella</taxon>
    </lineage>
</organism>
<dbReference type="RefSeq" id="WP_110999457.1">
    <property type="nucleotide sequence ID" value="NZ_QKTW01000018.1"/>
</dbReference>
<feature type="chain" id="PRO_5016040242" description="Phytase-like domain-containing protein" evidence="1">
    <location>
        <begin position="26"/>
        <end position="340"/>
    </location>
</feature>
<evidence type="ECO:0000256" key="1">
    <source>
        <dbReference type="SAM" id="SignalP"/>
    </source>
</evidence>
<sequence>MPFPISNKIIGASAFLCLAFFHAKAQQITLSGGMEKGSFEYSGLAIHNNAELLFLPQHADKIADANVSQIQVLSLKRLKEKHLTFTPTDFKTIKIIDPKRLLDVKKSEGFEAITCINDEVYLSMETTSETEDSCFLFKGKLTKNVLTLSKRIGLPHLKKCDGGPVGNAGYESLTYLPKEKKLLAIYEYEGEANKPVGFKVDPDFSKPATPVYLDKPLCFRITDIQATKSGGYFGVNVCYEGTMKDDKYLDCHCTSDNPNVNAVVEGKTRSFAQIISFTKTNDSTYHWEHFTNIDASMPVNWEGFAIVDGHFLLINDTNNSQNKKNPNSTTYFISMPAKKD</sequence>
<evidence type="ECO:0000313" key="3">
    <source>
        <dbReference type="Proteomes" id="UP000248745"/>
    </source>
</evidence>
<dbReference type="Proteomes" id="UP000248745">
    <property type="component" value="Unassembled WGS sequence"/>
</dbReference>
<keyword evidence="3" id="KW-1185">Reference proteome</keyword>
<gene>
    <name evidence="2" type="ORF">DN068_13490</name>
</gene>
<name>A0A2W2AFS6_9BACT</name>
<protein>
    <recommendedName>
        <fullName evidence="4">Phytase-like domain-containing protein</fullName>
    </recommendedName>
</protein>
<feature type="signal peptide" evidence="1">
    <location>
        <begin position="1"/>
        <end position="25"/>
    </location>
</feature>
<accession>A0A2W2AFS6</accession>
<evidence type="ECO:0000313" key="2">
    <source>
        <dbReference type="EMBL" id="PZF72362.1"/>
    </source>
</evidence>
<keyword evidence="1" id="KW-0732">Signal</keyword>
<dbReference type="EMBL" id="QKTW01000018">
    <property type="protein sequence ID" value="PZF72362.1"/>
    <property type="molecule type" value="Genomic_DNA"/>
</dbReference>
<reference evidence="2 3" key="1">
    <citation type="submission" date="2018-06" db="EMBL/GenBank/DDBJ databases">
        <title>Mucibacter soli gen. nov., sp. nov., a new member of the family Chitinophagaceae producing mucin.</title>
        <authorList>
            <person name="Kim M.-K."/>
            <person name="Park S."/>
            <person name="Kim T.-S."/>
            <person name="Joung Y."/>
            <person name="Han J.-H."/>
            <person name="Kim S.B."/>
        </authorList>
    </citation>
    <scope>NUCLEOTIDE SEQUENCE [LARGE SCALE GENOMIC DNA]</scope>
    <source>
        <strain evidence="2 3">R1-15</strain>
    </source>
</reference>
<dbReference type="OrthoDB" id="9812256at2"/>
<comment type="caution">
    <text evidence="2">The sequence shown here is derived from an EMBL/GenBank/DDBJ whole genome shotgun (WGS) entry which is preliminary data.</text>
</comment>
<proteinExistence type="predicted"/>
<dbReference type="AlphaFoldDB" id="A0A2W2AFS6"/>